<dbReference type="RefSeq" id="WP_343891283.1">
    <property type="nucleotide sequence ID" value="NZ_BAAAEH010000040.1"/>
</dbReference>
<dbReference type="PANTHER" id="PTHR38590:SF1">
    <property type="entry name" value="BLL0828 PROTEIN"/>
    <property type="match status" value="1"/>
</dbReference>
<dbReference type="Gene3D" id="3.40.960.10">
    <property type="entry name" value="VSR Endonuclease"/>
    <property type="match status" value="1"/>
</dbReference>
<keyword evidence="2" id="KW-0378">Hydrolase</keyword>
<dbReference type="GO" id="GO:0004519">
    <property type="term" value="F:endonuclease activity"/>
    <property type="evidence" value="ECO:0007669"/>
    <property type="project" value="UniProtKB-KW"/>
</dbReference>
<keyword evidence="2" id="KW-0540">Nuclease</keyword>
<comment type="caution">
    <text evidence="2">The sequence shown here is derived from an EMBL/GenBank/DDBJ whole genome shotgun (WGS) entry which is preliminary data.</text>
</comment>
<dbReference type="SUPFAM" id="SSF52980">
    <property type="entry name" value="Restriction endonuclease-like"/>
    <property type="match status" value="1"/>
</dbReference>
<name>A0ABU9Y289_9SPHN</name>
<keyword evidence="3" id="KW-1185">Reference proteome</keyword>
<reference evidence="2 3" key="1">
    <citation type="submission" date="2024-05" db="EMBL/GenBank/DDBJ databases">
        <authorList>
            <person name="Liu Q."/>
            <person name="Xin Y.-H."/>
        </authorList>
    </citation>
    <scope>NUCLEOTIDE SEQUENCE [LARGE SCALE GENOMIC DNA]</scope>
    <source>
        <strain evidence="2 3">CGMCC 1.10181</strain>
    </source>
</reference>
<evidence type="ECO:0000313" key="2">
    <source>
        <dbReference type="EMBL" id="MEN2789931.1"/>
    </source>
</evidence>
<gene>
    <name evidence="2" type="ORF">ABC974_09865</name>
</gene>
<dbReference type="InterPro" id="IPR047216">
    <property type="entry name" value="Endonuclease_DUF559_bact"/>
</dbReference>
<keyword evidence="2" id="KW-0255">Endonuclease</keyword>
<feature type="domain" description="DUF559" evidence="1">
    <location>
        <begin position="7"/>
        <end position="107"/>
    </location>
</feature>
<proteinExistence type="predicted"/>
<dbReference type="CDD" id="cd01038">
    <property type="entry name" value="Endonuclease_DUF559"/>
    <property type="match status" value="1"/>
</dbReference>
<organism evidence="2 3">
    <name type="scientific">Sphingomonas oligophenolica</name>
    <dbReference type="NCBI Taxonomy" id="301154"/>
    <lineage>
        <taxon>Bacteria</taxon>
        <taxon>Pseudomonadati</taxon>
        <taxon>Pseudomonadota</taxon>
        <taxon>Alphaproteobacteria</taxon>
        <taxon>Sphingomonadales</taxon>
        <taxon>Sphingomonadaceae</taxon>
        <taxon>Sphingomonas</taxon>
    </lineage>
</organism>
<evidence type="ECO:0000313" key="3">
    <source>
        <dbReference type="Proteomes" id="UP001419910"/>
    </source>
</evidence>
<dbReference type="Pfam" id="PF04480">
    <property type="entry name" value="DUF559"/>
    <property type="match status" value="1"/>
</dbReference>
<protein>
    <submittedName>
        <fullName evidence="2">Endonuclease domain-containing protein</fullName>
    </submittedName>
</protein>
<dbReference type="PANTHER" id="PTHR38590">
    <property type="entry name" value="BLL0828 PROTEIN"/>
    <property type="match status" value="1"/>
</dbReference>
<dbReference type="Proteomes" id="UP001419910">
    <property type="component" value="Unassembled WGS sequence"/>
</dbReference>
<sequence length="126" mass="14167">MRDPRLIEFAKSMRSTPTEPELRMWLALRAKRFAGVKFRQQKVIGPYIVDFAARSPMLVIEIDGDLHAGRDGYDADRTSFLEKQGYRVLRFNNNDVMTNLEGVLTTLGAALGQPSLPTLSPEGERA</sequence>
<dbReference type="EMBL" id="JBDIME010000006">
    <property type="protein sequence ID" value="MEN2789931.1"/>
    <property type="molecule type" value="Genomic_DNA"/>
</dbReference>
<dbReference type="InterPro" id="IPR007569">
    <property type="entry name" value="DUF559"/>
</dbReference>
<dbReference type="InterPro" id="IPR011335">
    <property type="entry name" value="Restrct_endonuc-II-like"/>
</dbReference>
<evidence type="ECO:0000259" key="1">
    <source>
        <dbReference type="Pfam" id="PF04480"/>
    </source>
</evidence>
<accession>A0ABU9Y289</accession>